<dbReference type="PANTHER" id="PTHR37017">
    <property type="entry name" value="AB HYDROLASE-1 DOMAIN-CONTAINING PROTEIN-RELATED"/>
    <property type="match status" value="1"/>
</dbReference>
<evidence type="ECO:0000259" key="1">
    <source>
        <dbReference type="Pfam" id="PF12697"/>
    </source>
</evidence>
<dbReference type="SUPFAM" id="SSF53474">
    <property type="entry name" value="alpha/beta-Hydrolases"/>
    <property type="match status" value="1"/>
</dbReference>
<evidence type="ECO:0000313" key="3">
    <source>
        <dbReference type="Proteomes" id="UP001338125"/>
    </source>
</evidence>
<dbReference type="InterPro" id="IPR029058">
    <property type="entry name" value="AB_hydrolase_fold"/>
</dbReference>
<keyword evidence="3" id="KW-1185">Reference proteome</keyword>
<gene>
    <name evidence="2" type="ORF">PT974_01798</name>
</gene>
<dbReference type="Gene3D" id="3.40.50.1820">
    <property type="entry name" value="alpha/beta hydrolase"/>
    <property type="match status" value="1"/>
</dbReference>
<name>A0ABR0SWG3_9HYPO</name>
<dbReference type="PANTHER" id="PTHR37017:SF3">
    <property type="entry name" value="AB HYDROLASE-1 DOMAIN-CONTAINING PROTEIN"/>
    <property type="match status" value="1"/>
</dbReference>
<dbReference type="EMBL" id="JAVFKD010000002">
    <property type="protein sequence ID" value="KAK5996464.1"/>
    <property type="molecule type" value="Genomic_DNA"/>
</dbReference>
<dbReference type="Proteomes" id="UP001338125">
    <property type="component" value="Unassembled WGS sequence"/>
</dbReference>
<dbReference type="Pfam" id="PF12697">
    <property type="entry name" value="Abhydrolase_6"/>
    <property type="match status" value="1"/>
</dbReference>
<proteinExistence type="predicted"/>
<comment type="caution">
    <text evidence="2">The sequence shown here is derived from an EMBL/GenBank/DDBJ whole genome shotgun (WGS) entry which is preliminary data.</text>
</comment>
<sequence length="252" mass="27577">MSKPTFVLVPGAWHKPETWGPISAKLEAQEYKCVAMTLPSTLGDRNTSLADDVSATRELILAETTQGRNVVVVAHSYGGLLGSSAIKGLSIKDKQDETHGHVVGIVLIGTGFVITGMGFLEGFDGKPPPIWNMNEETGFTDLIVDARELFYHDLPQEEGELWVSKLQNQAWKPFIGEGEQVYSGWKDVPVWYLITSEDKAFPPPAQFAMAEMAKSQGADLTVRELDSSHSPMLSRVEETAQILLDAVKAFTA</sequence>
<evidence type="ECO:0000313" key="2">
    <source>
        <dbReference type="EMBL" id="KAK5996464.1"/>
    </source>
</evidence>
<accession>A0ABR0SWG3</accession>
<reference evidence="2 3" key="1">
    <citation type="submission" date="2024-01" db="EMBL/GenBank/DDBJ databases">
        <title>Complete genome of Cladobotryum mycophilum ATHUM6906.</title>
        <authorList>
            <person name="Christinaki A.C."/>
            <person name="Myridakis A.I."/>
            <person name="Kouvelis V.N."/>
        </authorList>
    </citation>
    <scope>NUCLEOTIDE SEQUENCE [LARGE SCALE GENOMIC DNA]</scope>
    <source>
        <strain evidence="2 3">ATHUM6906</strain>
    </source>
</reference>
<protein>
    <submittedName>
        <fullName evidence="2">Alpha/beta hydrolase nvfD-like protein</fullName>
    </submittedName>
</protein>
<dbReference type="InterPro" id="IPR000073">
    <property type="entry name" value="AB_hydrolase_1"/>
</dbReference>
<feature type="domain" description="AB hydrolase-1" evidence="1">
    <location>
        <begin position="6"/>
        <end position="241"/>
    </location>
</feature>
<dbReference type="InterPro" id="IPR052897">
    <property type="entry name" value="Sec-Metab_Biosynth_Hydrolase"/>
</dbReference>
<organism evidence="2 3">
    <name type="scientific">Cladobotryum mycophilum</name>
    <dbReference type="NCBI Taxonomy" id="491253"/>
    <lineage>
        <taxon>Eukaryota</taxon>
        <taxon>Fungi</taxon>
        <taxon>Dikarya</taxon>
        <taxon>Ascomycota</taxon>
        <taxon>Pezizomycotina</taxon>
        <taxon>Sordariomycetes</taxon>
        <taxon>Hypocreomycetidae</taxon>
        <taxon>Hypocreales</taxon>
        <taxon>Hypocreaceae</taxon>
        <taxon>Cladobotryum</taxon>
    </lineage>
</organism>